<dbReference type="SUPFAM" id="SSF82689">
    <property type="entry name" value="Mechanosensitive channel protein MscS (YggB), C-terminal domain"/>
    <property type="match status" value="1"/>
</dbReference>
<evidence type="ECO:0000256" key="6">
    <source>
        <dbReference type="ARBA" id="ARBA00023136"/>
    </source>
</evidence>
<evidence type="ECO:0000313" key="11">
    <source>
        <dbReference type="EMBL" id="HIV01390.1"/>
    </source>
</evidence>
<dbReference type="Gene3D" id="2.30.30.60">
    <property type="match status" value="1"/>
</dbReference>
<keyword evidence="6 8" id="KW-0472">Membrane</keyword>
<evidence type="ECO:0000256" key="7">
    <source>
        <dbReference type="SAM" id="MobiDB-lite"/>
    </source>
</evidence>
<feature type="domain" description="Mechanosensitive ion channel MscS C-terminal" evidence="10">
    <location>
        <begin position="176"/>
        <end position="257"/>
    </location>
</feature>
<keyword evidence="3" id="KW-1003">Cell membrane</keyword>
<evidence type="ECO:0000259" key="9">
    <source>
        <dbReference type="Pfam" id="PF00924"/>
    </source>
</evidence>
<dbReference type="Pfam" id="PF21082">
    <property type="entry name" value="MS_channel_3rd"/>
    <property type="match status" value="1"/>
</dbReference>
<dbReference type="PANTHER" id="PTHR30221:SF8">
    <property type="entry name" value="SMALL-CONDUCTANCE MECHANOSENSITIVE CHANNEL"/>
    <property type="match status" value="1"/>
</dbReference>
<feature type="transmembrane region" description="Helical" evidence="8">
    <location>
        <begin position="54"/>
        <end position="77"/>
    </location>
</feature>
<gene>
    <name evidence="11" type="ORF">IAA62_02415</name>
</gene>
<evidence type="ECO:0000256" key="3">
    <source>
        <dbReference type="ARBA" id="ARBA00022475"/>
    </source>
</evidence>
<evidence type="ECO:0000256" key="2">
    <source>
        <dbReference type="ARBA" id="ARBA00008017"/>
    </source>
</evidence>
<reference evidence="11" key="1">
    <citation type="submission" date="2020-10" db="EMBL/GenBank/DDBJ databases">
        <authorList>
            <person name="Gilroy R."/>
        </authorList>
    </citation>
    <scope>NUCLEOTIDE SEQUENCE</scope>
    <source>
        <strain evidence="11">CHK186-9395</strain>
    </source>
</reference>
<dbReference type="SUPFAM" id="SSF82861">
    <property type="entry name" value="Mechanosensitive channel protein MscS (YggB), transmembrane region"/>
    <property type="match status" value="1"/>
</dbReference>
<dbReference type="InterPro" id="IPR008910">
    <property type="entry name" value="MSC_TM_helix"/>
</dbReference>
<dbReference type="InterPro" id="IPR011066">
    <property type="entry name" value="MscS_channel_C_sf"/>
</dbReference>
<evidence type="ECO:0000256" key="4">
    <source>
        <dbReference type="ARBA" id="ARBA00022692"/>
    </source>
</evidence>
<sequence length="351" mass="40176">MDWGKIWNDIVNFFTNNIWNIGLFFIVLILGILVIKIILKILKKVLSKTKMERIAQNFLCTALKFGLWLVLILSLLSIIGIEITGILTAISALILAVGMALESNMANLANGIVIVSNHMFKKGDYIIVDGVEGNITEINFLFTTLLTTDNKKITLPNSEIVNSPVINLGANAKRRVEFTFSVAYESDVELVKKVVTDVMKSDGRVYLDPEPFCRLKTMNASSLDFFANCWCDNDDYWDVYYYVMEWVYNEFKRHKISVPYNQLEVRDRKDNPKNIVIGKTLPERVEKVRPAKESHDLLGAFKIHKKDKNKKKEKVDKKKDKKTNKKVEKAQTPNSVPETEESMVNSDEDKK</sequence>
<evidence type="ECO:0000256" key="8">
    <source>
        <dbReference type="SAM" id="Phobius"/>
    </source>
</evidence>
<feature type="transmembrane region" description="Helical" evidence="8">
    <location>
        <begin position="83"/>
        <end position="101"/>
    </location>
</feature>
<dbReference type="SUPFAM" id="SSF50182">
    <property type="entry name" value="Sm-like ribonucleoproteins"/>
    <property type="match status" value="1"/>
</dbReference>
<reference evidence="11" key="2">
    <citation type="journal article" date="2021" name="PeerJ">
        <title>Extensive microbial diversity within the chicken gut microbiome revealed by metagenomics and culture.</title>
        <authorList>
            <person name="Gilroy R."/>
            <person name="Ravi A."/>
            <person name="Getino M."/>
            <person name="Pursley I."/>
            <person name="Horton D.L."/>
            <person name="Alikhan N.F."/>
            <person name="Baker D."/>
            <person name="Gharbi K."/>
            <person name="Hall N."/>
            <person name="Watson M."/>
            <person name="Adriaenssens E.M."/>
            <person name="Foster-Nyarko E."/>
            <person name="Jarju S."/>
            <person name="Secka A."/>
            <person name="Antonio M."/>
            <person name="Oren A."/>
            <person name="Chaudhuri R.R."/>
            <person name="La Ragione R."/>
            <person name="Hildebrand F."/>
            <person name="Pallen M.J."/>
        </authorList>
    </citation>
    <scope>NUCLEOTIDE SEQUENCE</scope>
    <source>
        <strain evidence="11">CHK186-9395</strain>
    </source>
</reference>
<dbReference type="EMBL" id="DVOJ01000008">
    <property type="protein sequence ID" value="HIV01390.1"/>
    <property type="molecule type" value="Genomic_DNA"/>
</dbReference>
<dbReference type="PANTHER" id="PTHR30221">
    <property type="entry name" value="SMALL-CONDUCTANCE MECHANOSENSITIVE CHANNEL"/>
    <property type="match status" value="1"/>
</dbReference>
<dbReference type="InterPro" id="IPR006685">
    <property type="entry name" value="MscS_channel_2nd"/>
</dbReference>
<dbReference type="InterPro" id="IPR049278">
    <property type="entry name" value="MS_channel_C"/>
</dbReference>
<dbReference type="GO" id="GO:0005886">
    <property type="term" value="C:plasma membrane"/>
    <property type="evidence" value="ECO:0007669"/>
    <property type="project" value="UniProtKB-SubCell"/>
</dbReference>
<dbReference type="InterPro" id="IPR010920">
    <property type="entry name" value="LSM_dom_sf"/>
</dbReference>
<dbReference type="Pfam" id="PF05552">
    <property type="entry name" value="MS_channel_1st_1"/>
    <property type="match status" value="1"/>
</dbReference>
<dbReference type="InterPro" id="IPR045275">
    <property type="entry name" value="MscS_archaea/bacteria_type"/>
</dbReference>
<dbReference type="Pfam" id="PF00924">
    <property type="entry name" value="MS_channel_2nd"/>
    <property type="match status" value="1"/>
</dbReference>
<dbReference type="Proteomes" id="UP000886861">
    <property type="component" value="Unassembled WGS sequence"/>
</dbReference>
<keyword evidence="5 8" id="KW-1133">Transmembrane helix</keyword>
<comment type="similarity">
    <text evidence="2">Belongs to the MscS (TC 1.A.23) family.</text>
</comment>
<comment type="subcellular location">
    <subcellularLocation>
        <location evidence="1">Cell membrane</location>
        <topology evidence="1">Multi-pass membrane protein</topology>
    </subcellularLocation>
</comment>
<organism evidence="11 12">
    <name type="scientific">Candidatus Caccopulliclostridium gallistercoris</name>
    <dbReference type="NCBI Taxonomy" id="2840719"/>
    <lineage>
        <taxon>Bacteria</taxon>
        <taxon>Bacillati</taxon>
        <taxon>Bacillota</taxon>
        <taxon>Clostridia</taxon>
        <taxon>Candidatus Caccopulliclostridium</taxon>
    </lineage>
</organism>
<dbReference type="Gene3D" id="3.30.70.100">
    <property type="match status" value="1"/>
</dbReference>
<feature type="compositionally biased region" description="Polar residues" evidence="7">
    <location>
        <begin position="331"/>
        <end position="345"/>
    </location>
</feature>
<keyword evidence="4 8" id="KW-0812">Transmembrane</keyword>
<feature type="region of interest" description="Disordered" evidence="7">
    <location>
        <begin position="305"/>
        <end position="351"/>
    </location>
</feature>
<protein>
    <submittedName>
        <fullName evidence="11">Mechanosensitive ion channel family protein</fullName>
    </submittedName>
</protein>
<dbReference type="InterPro" id="IPR011014">
    <property type="entry name" value="MscS_channel_TM-2"/>
</dbReference>
<dbReference type="GO" id="GO:0008381">
    <property type="term" value="F:mechanosensitive monoatomic ion channel activity"/>
    <property type="evidence" value="ECO:0007669"/>
    <property type="project" value="InterPro"/>
</dbReference>
<evidence type="ECO:0000256" key="1">
    <source>
        <dbReference type="ARBA" id="ARBA00004651"/>
    </source>
</evidence>
<name>A0A9D1SYG0_9FIRM</name>
<dbReference type="AlphaFoldDB" id="A0A9D1SYG0"/>
<evidence type="ECO:0000259" key="10">
    <source>
        <dbReference type="Pfam" id="PF21082"/>
    </source>
</evidence>
<dbReference type="Gene3D" id="1.10.287.1260">
    <property type="match status" value="1"/>
</dbReference>
<feature type="domain" description="Mechanosensitive ion channel MscS" evidence="9">
    <location>
        <begin position="106"/>
        <end position="168"/>
    </location>
</feature>
<comment type="caution">
    <text evidence="11">The sequence shown here is derived from an EMBL/GenBank/DDBJ whole genome shotgun (WGS) entry which is preliminary data.</text>
</comment>
<proteinExistence type="inferred from homology"/>
<evidence type="ECO:0000313" key="12">
    <source>
        <dbReference type="Proteomes" id="UP000886861"/>
    </source>
</evidence>
<evidence type="ECO:0000256" key="5">
    <source>
        <dbReference type="ARBA" id="ARBA00022989"/>
    </source>
</evidence>
<feature type="transmembrane region" description="Helical" evidence="8">
    <location>
        <begin position="18"/>
        <end position="42"/>
    </location>
</feature>
<accession>A0A9D1SYG0</accession>
<dbReference type="InterPro" id="IPR023408">
    <property type="entry name" value="MscS_beta-dom_sf"/>
</dbReference>